<gene>
    <name evidence="3" type="ORF">BDW59DRAFT_159997</name>
</gene>
<feature type="chain" id="PRO_5045243615" evidence="2">
    <location>
        <begin position="22"/>
        <end position="124"/>
    </location>
</feature>
<protein>
    <submittedName>
        <fullName evidence="3">Uncharacterized protein</fullName>
    </submittedName>
</protein>
<accession>A0ABR4ILG5</accession>
<proteinExistence type="predicted"/>
<organism evidence="3 4">
    <name type="scientific">Aspergillus cavernicola</name>
    <dbReference type="NCBI Taxonomy" id="176166"/>
    <lineage>
        <taxon>Eukaryota</taxon>
        <taxon>Fungi</taxon>
        <taxon>Dikarya</taxon>
        <taxon>Ascomycota</taxon>
        <taxon>Pezizomycotina</taxon>
        <taxon>Eurotiomycetes</taxon>
        <taxon>Eurotiomycetidae</taxon>
        <taxon>Eurotiales</taxon>
        <taxon>Aspergillaceae</taxon>
        <taxon>Aspergillus</taxon>
        <taxon>Aspergillus subgen. Nidulantes</taxon>
    </lineage>
</organism>
<keyword evidence="2" id="KW-0732">Signal</keyword>
<feature type="region of interest" description="Disordered" evidence="1">
    <location>
        <begin position="84"/>
        <end position="112"/>
    </location>
</feature>
<name>A0ABR4ILG5_9EURO</name>
<feature type="compositionally biased region" description="Acidic residues" evidence="1">
    <location>
        <begin position="89"/>
        <end position="105"/>
    </location>
</feature>
<dbReference type="EMBL" id="JBFXLS010000022">
    <property type="protein sequence ID" value="KAL2828044.1"/>
    <property type="molecule type" value="Genomic_DNA"/>
</dbReference>
<evidence type="ECO:0000256" key="2">
    <source>
        <dbReference type="SAM" id="SignalP"/>
    </source>
</evidence>
<evidence type="ECO:0000313" key="4">
    <source>
        <dbReference type="Proteomes" id="UP001610335"/>
    </source>
</evidence>
<keyword evidence="4" id="KW-1185">Reference proteome</keyword>
<dbReference type="Proteomes" id="UP001610335">
    <property type="component" value="Unassembled WGS sequence"/>
</dbReference>
<sequence>MHAQRVLALSSLLLVGKLVLAAELDLDDVPTSCNSACDPTVTLAQRCDRQNNNDTTEMECICNADGSRAQVPHCEACIAQYRQDHPRDDDEDGNDDEDVDDDDDDPHNNGRRDLFVLNLDSCTE</sequence>
<feature type="signal peptide" evidence="2">
    <location>
        <begin position="1"/>
        <end position="21"/>
    </location>
</feature>
<evidence type="ECO:0000313" key="3">
    <source>
        <dbReference type="EMBL" id="KAL2828044.1"/>
    </source>
</evidence>
<evidence type="ECO:0000256" key="1">
    <source>
        <dbReference type="SAM" id="MobiDB-lite"/>
    </source>
</evidence>
<comment type="caution">
    <text evidence="3">The sequence shown here is derived from an EMBL/GenBank/DDBJ whole genome shotgun (WGS) entry which is preliminary data.</text>
</comment>
<reference evidence="3 4" key="1">
    <citation type="submission" date="2024-07" db="EMBL/GenBank/DDBJ databases">
        <title>Section-level genome sequencing and comparative genomics of Aspergillus sections Usti and Cavernicolus.</title>
        <authorList>
            <consortium name="Lawrence Berkeley National Laboratory"/>
            <person name="Nybo J.L."/>
            <person name="Vesth T.C."/>
            <person name="Theobald S."/>
            <person name="Frisvad J.C."/>
            <person name="Larsen T.O."/>
            <person name="Kjaerboelling I."/>
            <person name="Rothschild-Mancinelli K."/>
            <person name="Lyhne E.K."/>
            <person name="Kogle M.E."/>
            <person name="Barry K."/>
            <person name="Clum A."/>
            <person name="Na H."/>
            <person name="Ledsgaard L."/>
            <person name="Lin J."/>
            <person name="Lipzen A."/>
            <person name="Kuo A."/>
            <person name="Riley R."/>
            <person name="Mondo S."/>
            <person name="LaButti K."/>
            <person name="Haridas S."/>
            <person name="Pangalinan J."/>
            <person name="Salamov A.A."/>
            <person name="Simmons B.A."/>
            <person name="Magnuson J.K."/>
            <person name="Chen J."/>
            <person name="Drula E."/>
            <person name="Henrissat B."/>
            <person name="Wiebenga A."/>
            <person name="Lubbers R.J."/>
            <person name="Gomes A.C."/>
            <person name="Makela M.R."/>
            <person name="Stajich J."/>
            <person name="Grigoriev I.V."/>
            <person name="Mortensen U.H."/>
            <person name="De vries R.P."/>
            <person name="Baker S.E."/>
            <person name="Andersen M.R."/>
        </authorList>
    </citation>
    <scope>NUCLEOTIDE SEQUENCE [LARGE SCALE GENOMIC DNA]</scope>
    <source>
        <strain evidence="3 4">CBS 600.67</strain>
    </source>
</reference>